<dbReference type="Gramene" id="PSS23982">
    <property type="protein sequence ID" value="PSS23982"/>
    <property type="gene ID" value="CEY00_Acc08843"/>
</dbReference>
<dbReference type="InParanoid" id="A0A2R6R8V9"/>
<feature type="region of interest" description="Disordered" evidence="4">
    <location>
        <begin position="173"/>
        <end position="214"/>
    </location>
</feature>
<keyword evidence="1" id="KW-0813">Transport</keyword>
<accession>A0A2R6R8V9</accession>
<dbReference type="InterPro" id="IPR014002">
    <property type="entry name" value="Agenet_dom_plant"/>
</dbReference>
<sequence>MKPKLGTEIEIGSAGKQFLFAIGSKVEVSSDDDGFRGAWYVATVVDHAPSSTTSPKKRKRSGGAHNHTYLVEYEALEADVGGPLRERVSDSFVRPLQPPPSSDEKPRFEINDVVDGFYRDGWWTGVITGVDMDSNVEVFFPDPGSAHTIKFAPAKLRVHLDWVNGNWIRPQKQQVTGQQKAGVQGNTEQVRVEKKETKKPRIKNSHDSATGQEGHVRAMNDQTIVVKKRRTPKSGVKTPYGSRTNKKGNARGGTVEEIVASGRIVEKAAISIRGLERKKISGSGAVTPHRLSGQSSVKFMSNREKRLNVSERRNVKEIIQPKGEVSYQKRKRGRPRKVQVERPIAFVEDSQDTHTEETSEVLKDQPHLMLHKGTDAPSTMDDSRNSISETVMQCAVASDGQDGNAIQSPAIASKDNGNAMQSPAITPTDNGNVMQSSAIASTDNDVAQKNRNLPFVKHSPIWETLESMEIFQKMPQRPHFRPLEKYKEDSREGLAIGYMVTFTSVVERISQLQFSSPASAIISTLETLSDLKNNGFDVGSISGRLKELLSKKEMEGQLLEELKGVEMQIMERGLENNKIDEEIHEIHSKMEELEEKLALASSRAKLKHSEVDALKSKIDVIVHDIQNAKNDFERLLTAP</sequence>
<comment type="caution">
    <text evidence="6">The sequence shown here is derived from an EMBL/GenBank/DDBJ whole genome shotgun (WGS) entry which is preliminary data.</text>
</comment>
<keyword evidence="3" id="KW-0175">Coiled coil</keyword>
<feature type="coiled-coil region" evidence="3">
    <location>
        <begin position="576"/>
        <end position="631"/>
    </location>
</feature>
<evidence type="ECO:0000313" key="6">
    <source>
        <dbReference type="EMBL" id="PSS23982.1"/>
    </source>
</evidence>
<name>A0A2R6R8V9_ACTCC</name>
<evidence type="ECO:0000256" key="3">
    <source>
        <dbReference type="SAM" id="Coils"/>
    </source>
</evidence>
<evidence type="ECO:0000256" key="1">
    <source>
        <dbReference type="ARBA" id="ARBA00022448"/>
    </source>
</evidence>
<dbReference type="AlphaFoldDB" id="A0A2R6R8V9"/>
<dbReference type="PANTHER" id="PTHR31917:SF153">
    <property type="entry name" value="DUF724 DOMAIN-CONTAINING PROTEIN 3-RELATED"/>
    <property type="match status" value="1"/>
</dbReference>
<proteinExistence type="predicted"/>
<protein>
    <submittedName>
        <fullName evidence="6">DUF724 domain-containing protein</fullName>
    </submittedName>
</protein>
<evidence type="ECO:0000256" key="4">
    <source>
        <dbReference type="SAM" id="MobiDB-lite"/>
    </source>
</evidence>
<organism evidence="6 7">
    <name type="scientific">Actinidia chinensis var. chinensis</name>
    <name type="common">Chinese soft-hair kiwi</name>
    <dbReference type="NCBI Taxonomy" id="1590841"/>
    <lineage>
        <taxon>Eukaryota</taxon>
        <taxon>Viridiplantae</taxon>
        <taxon>Streptophyta</taxon>
        <taxon>Embryophyta</taxon>
        <taxon>Tracheophyta</taxon>
        <taxon>Spermatophyta</taxon>
        <taxon>Magnoliopsida</taxon>
        <taxon>eudicotyledons</taxon>
        <taxon>Gunneridae</taxon>
        <taxon>Pentapetalae</taxon>
        <taxon>asterids</taxon>
        <taxon>Ericales</taxon>
        <taxon>Actinidiaceae</taxon>
        <taxon>Actinidia</taxon>
    </lineage>
</organism>
<feature type="domain" description="Agenet" evidence="5">
    <location>
        <begin position="18"/>
        <end position="101"/>
    </location>
</feature>
<evidence type="ECO:0000256" key="2">
    <source>
        <dbReference type="ARBA" id="ARBA00022604"/>
    </source>
</evidence>
<dbReference type="Pfam" id="PF05266">
    <property type="entry name" value="DUF724"/>
    <property type="match status" value="1"/>
</dbReference>
<feature type="non-terminal residue" evidence="6">
    <location>
        <position position="639"/>
    </location>
</feature>
<dbReference type="EMBL" id="NKQK01000008">
    <property type="protein sequence ID" value="PSS23982.1"/>
    <property type="molecule type" value="Genomic_DNA"/>
</dbReference>
<feature type="region of interest" description="Disordered" evidence="4">
    <location>
        <begin position="231"/>
        <end position="252"/>
    </location>
</feature>
<dbReference type="FunCoup" id="A0A2R6R8V9">
    <property type="interactions" value="2454"/>
</dbReference>
<feature type="domain" description="Agenet" evidence="5">
    <location>
        <begin position="106"/>
        <end position="164"/>
    </location>
</feature>
<reference evidence="6 7" key="1">
    <citation type="submission" date="2017-07" db="EMBL/GenBank/DDBJ databases">
        <title>An improved, manually edited Actinidia chinensis var. chinensis (kiwifruit) genome highlights the challenges associated with draft genomes and gene prediction in plants.</title>
        <authorList>
            <person name="Pilkington S."/>
            <person name="Crowhurst R."/>
            <person name="Hilario E."/>
            <person name="Nardozza S."/>
            <person name="Fraser L."/>
            <person name="Peng Y."/>
            <person name="Gunaseelan K."/>
            <person name="Simpson R."/>
            <person name="Tahir J."/>
            <person name="Deroles S."/>
            <person name="Templeton K."/>
            <person name="Luo Z."/>
            <person name="Davy M."/>
            <person name="Cheng C."/>
            <person name="Mcneilage M."/>
            <person name="Scaglione D."/>
            <person name="Liu Y."/>
            <person name="Zhang Q."/>
            <person name="Datson P."/>
            <person name="De Silva N."/>
            <person name="Gardiner S."/>
            <person name="Bassett H."/>
            <person name="Chagne D."/>
            <person name="Mccallum J."/>
            <person name="Dzierzon H."/>
            <person name="Deng C."/>
            <person name="Wang Y.-Y."/>
            <person name="Barron N."/>
            <person name="Manako K."/>
            <person name="Bowen J."/>
            <person name="Foster T."/>
            <person name="Erridge Z."/>
            <person name="Tiffin H."/>
            <person name="Waite C."/>
            <person name="Davies K."/>
            <person name="Grierson E."/>
            <person name="Laing W."/>
            <person name="Kirk R."/>
            <person name="Chen X."/>
            <person name="Wood M."/>
            <person name="Montefiori M."/>
            <person name="Brummell D."/>
            <person name="Schwinn K."/>
            <person name="Catanach A."/>
            <person name="Fullerton C."/>
            <person name="Li D."/>
            <person name="Meiyalaghan S."/>
            <person name="Nieuwenhuizen N."/>
            <person name="Read N."/>
            <person name="Prakash R."/>
            <person name="Hunter D."/>
            <person name="Zhang H."/>
            <person name="Mckenzie M."/>
            <person name="Knabel M."/>
            <person name="Harris A."/>
            <person name="Allan A."/>
            <person name="Chen A."/>
            <person name="Janssen B."/>
            <person name="Plunkett B."/>
            <person name="Dwamena C."/>
            <person name="Voogd C."/>
            <person name="Leif D."/>
            <person name="Lafferty D."/>
            <person name="Souleyre E."/>
            <person name="Varkonyi-Gasic E."/>
            <person name="Gambi F."/>
            <person name="Hanley J."/>
            <person name="Yao J.-L."/>
            <person name="Cheung J."/>
            <person name="David K."/>
            <person name="Warren B."/>
            <person name="Marsh K."/>
            <person name="Snowden K."/>
            <person name="Lin-Wang K."/>
            <person name="Brian L."/>
            <person name="Martinez-Sanchez M."/>
            <person name="Wang M."/>
            <person name="Ileperuma N."/>
            <person name="Macnee N."/>
            <person name="Campin R."/>
            <person name="Mcatee P."/>
            <person name="Drummond R."/>
            <person name="Espley R."/>
            <person name="Ireland H."/>
            <person name="Wu R."/>
            <person name="Atkinson R."/>
            <person name="Karunairetnam S."/>
            <person name="Bulley S."/>
            <person name="Chunkath S."/>
            <person name="Hanley Z."/>
            <person name="Storey R."/>
            <person name="Thrimawithana A."/>
            <person name="Thomson S."/>
            <person name="David C."/>
            <person name="Testolin R."/>
        </authorList>
    </citation>
    <scope>NUCLEOTIDE SEQUENCE [LARGE SCALE GENOMIC DNA]</scope>
    <source>
        <strain evidence="7">cv. Red5</strain>
        <tissue evidence="6">Young leaf</tissue>
    </source>
</reference>
<keyword evidence="2" id="KW-0341">Growth regulation</keyword>
<dbReference type="InterPro" id="IPR007930">
    <property type="entry name" value="DUF724"/>
</dbReference>
<dbReference type="Pfam" id="PF05641">
    <property type="entry name" value="Agenet"/>
    <property type="match status" value="1"/>
</dbReference>
<reference evidence="7" key="2">
    <citation type="journal article" date="2018" name="BMC Genomics">
        <title>A manually annotated Actinidia chinensis var. chinensis (kiwifruit) genome highlights the challenges associated with draft genomes and gene prediction in plants.</title>
        <authorList>
            <person name="Pilkington S.M."/>
            <person name="Crowhurst R."/>
            <person name="Hilario E."/>
            <person name="Nardozza S."/>
            <person name="Fraser L."/>
            <person name="Peng Y."/>
            <person name="Gunaseelan K."/>
            <person name="Simpson R."/>
            <person name="Tahir J."/>
            <person name="Deroles S.C."/>
            <person name="Templeton K."/>
            <person name="Luo Z."/>
            <person name="Davy M."/>
            <person name="Cheng C."/>
            <person name="McNeilage M."/>
            <person name="Scaglione D."/>
            <person name="Liu Y."/>
            <person name="Zhang Q."/>
            <person name="Datson P."/>
            <person name="De Silva N."/>
            <person name="Gardiner S.E."/>
            <person name="Bassett H."/>
            <person name="Chagne D."/>
            <person name="McCallum J."/>
            <person name="Dzierzon H."/>
            <person name="Deng C."/>
            <person name="Wang Y.Y."/>
            <person name="Barron L."/>
            <person name="Manako K."/>
            <person name="Bowen J."/>
            <person name="Foster T.M."/>
            <person name="Erridge Z.A."/>
            <person name="Tiffin H."/>
            <person name="Waite C.N."/>
            <person name="Davies K.M."/>
            <person name="Grierson E.P."/>
            <person name="Laing W.A."/>
            <person name="Kirk R."/>
            <person name="Chen X."/>
            <person name="Wood M."/>
            <person name="Montefiori M."/>
            <person name="Brummell D.A."/>
            <person name="Schwinn K.E."/>
            <person name="Catanach A."/>
            <person name="Fullerton C."/>
            <person name="Li D."/>
            <person name="Meiyalaghan S."/>
            <person name="Nieuwenhuizen N."/>
            <person name="Read N."/>
            <person name="Prakash R."/>
            <person name="Hunter D."/>
            <person name="Zhang H."/>
            <person name="McKenzie M."/>
            <person name="Knabel M."/>
            <person name="Harris A."/>
            <person name="Allan A.C."/>
            <person name="Gleave A."/>
            <person name="Chen A."/>
            <person name="Janssen B.J."/>
            <person name="Plunkett B."/>
            <person name="Ampomah-Dwamena C."/>
            <person name="Voogd C."/>
            <person name="Leif D."/>
            <person name="Lafferty D."/>
            <person name="Souleyre E.J.F."/>
            <person name="Varkonyi-Gasic E."/>
            <person name="Gambi F."/>
            <person name="Hanley J."/>
            <person name="Yao J.L."/>
            <person name="Cheung J."/>
            <person name="David K.M."/>
            <person name="Warren B."/>
            <person name="Marsh K."/>
            <person name="Snowden K.C."/>
            <person name="Lin-Wang K."/>
            <person name="Brian L."/>
            <person name="Martinez-Sanchez M."/>
            <person name="Wang M."/>
            <person name="Ileperuma N."/>
            <person name="Macnee N."/>
            <person name="Campin R."/>
            <person name="McAtee P."/>
            <person name="Drummond R.S.M."/>
            <person name="Espley R.V."/>
            <person name="Ireland H.S."/>
            <person name="Wu R."/>
            <person name="Atkinson R.G."/>
            <person name="Karunairetnam S."/>
            <person name="Bulley S."/>
            <person name="Chunkath S."/>
            <person name="Hanley Z."/>
            <person name="Storey R."/>
            <person name="Thrimawithana A.H."/>
            <person name="Thomson S."/>
            <person name="David C."/>
            <person name="Testolin R."/>
            <person name="Huang H."/>
            <person name="Hellens R.P."/>
            <person name="Schaffer R.J."/>
        </authorList>
    </citation>
    <scope>NUCLEOTIDE SEQUENCE [LARGE SCALE GENOMIC DNA]</scope>
    <source>
        <strain evidence="7">cv. Red5</strain>
    </source>
</reference>
<evidence type="ECO:0000313" key="7">
    <source>
        <dbReference type="Proteomes" id="UP000241394"/>
    </source>
</evidence>
<dbReference type="Proteomes" id="UP000241394">
    <property type="component" value="Chromosome LG8"/>
</dbReference>
<dbReference type="PANTHER" id="PTHR31917">
    <property type="entry name" value="AGENET DOMAIN-CONTAINING PROTEIN-RELATED"/>
    <property type="match status" value="1"/>
</dbReference>
<dbReference type="STRING" id="1590841.A0A2R6R8V9"/>
<evidence type="ECO:0000259" key="5">
    <source>
        <dbReference type="SMART" id="SM00743"/>
    </source>
</evidence>
<gene>
    <name evidence="6" type="ORF">CEY00_Acc08843</name>
</gene>
<keyword evidence="7" id="KW-1185">Reference proteome</keyword>
<dbReference type="SMART" id="SM00743">
    <property type="entry name" value="Agenet"/>
    <property type="match status" value="2"/>
</dbReference>
<feature type="compositionally biased region" description="Polar residues" evidence="4">
    <location>
        <begin position="173"/>
        <end position="189"/>
    </location>
</feature>
<dbReference type="InterPro" id="IPR008395">
    <property type="entry name" value="Agenet-like_dom"/>
</dbReference>
<dbReference type="OMA" id="TVEYLHW"/>
<dbReference type="CDD" id="cd20405">
    <property type="entry name" value="Tudor_Agenet_AtDUF_rpt1_3"/>
    <property type="match status" value="1"/>
</dbReference>
<dbReference type="OrthoDB" id="687110at2759"/>